<organism evidence="2">
    <name type="scientific">Pteromalus puparum negative-strand RNA virus 1</name>
    <dbReference type="NCBI Taxonomy" id="1926633"/>
    <lineage>
        <taxon>Viruses</taxon>
        <taxon>Riboviria</taxon>
        <taxon>Orthornavirae</taxon>
        <taxon>Negarnaviricota</taxon>
        <taxon>Haploviricotina</taxon>
        <taxon>Monjiviricetes</taxon>
        <taxon>Mononegavirales</taxon>
        <taxon>Artoviridae</taxon>
        <taxon>Peropuvirus</taxon>
        <taxon>Peropuvirus pteromali</taxon>
    </lineage>
</organism>
<keyword evidence="3" id="KW-1185">Reference proteome</keyword>
<feature type="region of interest" description="Disordered" evidence="1">
    <location>
        <begin position="1"/>
        <end position="25"/>
    </location>
</feature>
<reference evidence="2" key="1">
    <citation type="submission" date="2016-06" db="EMBL/GenBank/DDBJ databases">
        <title>A Novel Negative-stranded RNA Virus Mediates Sex Ratio in Its Parasitoid Host.</title>
        <authorList>
            <person name="Wang F."/>
            <person name="Fang Q."/>
            <person name="Wang B."/>
            <person name="Yan Z."/>
            <person name="Hong J."/>
            <person name="Bao Y."/>
            <person name="Kuhu J.H."/>
            <person name="Werren J.H."/>
            <person name="Song Q."/>
            <person name="Ye G."/>
        </authorList>
    </citation>
    <scope>NUCLEOTIDE SEQUENCE [LARGE SCALE GENOMIC DNA]</scope>
    <source>
        <strain evidence="2">1</strain>
    </source>
</reference>
<sequence length="151" mass="16856">MSTPHPSTSRRTSPSDSGSTDHDLEEIRSIASTAAGHEEEMDKGLTDQVRQQLLIKNAEVCRNLLLMIQDAVARGEKLTMTISDEKIRSNVKDTLLQEANDLKENVGNIQVDNAKEIVRPNVNLPELGTRIAITFRLLVEKIERLADLKLK</sequence>
<accession>A0A1L5BWP3</accession>
<dbReference type="EMBL" id="KX431032">
    <property type="protein sequence ID" value="APL97664.1"/>
    <property type="molecule type" value="Viral_cRNA"/>
</dbReference>
<evidence type="ECO:0000313" key="3">
    <source>
        <dbReference type="Proteomes" id="UP000233833"/>
    </source>
</evidence>
<dbReference type="Proteomes" id="UP000233833">
    <property type="component" value="Segment"/>
</dbReference>
<evidence type="ECO:0000313" key="2">
    <source>
        <dbReference type="EMBL" id="APL97664.1"/>
    </source>
</evidence>
<feature type="compositionally biased region" description="Low complexity" evidence="1">
    <location>
        <begin position="1"/>
        <end position="18"/>
    </location>
</feature>
<evidence type="ECO:0000256" key="1">
    <source>
        <dbReference type="SAM" id="MobiDB-lite"/>
    </source>
</evidence>
<dbReference type="GeneID" id="37616256"/>
<name>A0A1L5BWP3_9MONO</name>
<proteinExistence type="predicted"/>
<dbReference type="KEGG" id="vg:37616256"/>
<dbReference type="RefSeq" id="YP_009505430.1">
    <property type="nucleotide sequence ID" value="NC_038269.1"/>
</dbReference>
<protein>
    <submittedName>
        <fullName evidence="2">Uncharacterized protein</fullName>
    </submittedName>
</protein>